<dbReference type="Pfam" id="PF19670">
    <property type="entry name" value="DUF6173"/>
    <property type="match status" value="1"/>
</dbReference>
<gene>
    <name evidence="1" type="ORF">FZC75_02080</name>
</gene>
<organism evidence="1 2">
    <name type="scientific">Sutcliffiella horikoshii</name>
    <dbReference type="NCBI Taxonomy" id="79883"/>
    <lineage>
        <taxon>Bacteria</taxon>
        <taxon>Bacillati</taxon>
        <taxon>Bacillota</taxon>
        <taxon>Bacilli</taxon>
        <taxon>Bacillales</taxon>
        <taxon>Bacillaceae</taxon>
        <taxon>Sutcliffiella</taxon>
    </lineage>
</organism>
<sequence length="120" mass="13800">MDFNKLAFSTPKLPDFTPPVDKNSAGEFHKRLVEMINDFDKSLDEEHEVGMRLVTFGQTVQFHVEDLGYYNPSLIIFQGRTEDGSQIELIQHVSQISFLLMAVKRLNPESPKKRIGFNNE</sequence>
<evidence type="ECO:0000313" key="2">
    <source>
        <dbReference type="Proteomes" id="UP000324517"/>
    </source>
</evidence>
<dbReference type="OrthoDB" id="7041918at2"/>
<dbReference type="InterPro" id="IPR046171">
    <property type="entry name" value="DUF6173"/>
</dbReference>
<evidence type="ECO:0000313" key="1">
    <source>
        <dbReference type="EMBL" id="TYS74507.1"/>
    </source>
</evidence>
<comment type="caution">
    <text evidence="1">The sequence shown here is derived from an EMBL/GenBank/DDBJ whole genome shotgun (WGS) entry which is preliminary data.</text>
</comment>
<dbReference type="EMBL" id="VTET01000001">
    <property type="protein sequence ID" value="TYS74507.1"/>
    <property type="molecule type" value="Genomic_DNA"/>
</dbReference>
<proteinExistence type="predicted"/>
<accession>A0A5D4TFX3</accession>
<dbReference type="AlphaFoldDB" id="A0A5D4TFX3"/>
<reference evidence="1 2" key="1">
    <citation type="submission" date="2019-08" db="EMBL/GenBank/DDBJ databases">
        <title>Bacillus genomes from the desert of Cuatro Cienegas, Coahuila.</title>
        <authorList>
            <person name="Olmedo-Alvarez G."/>
        </authorList>
    </citation>
    <scope>NUCLEOTIDE SEQUENCE [LARGE SCALE GENOMIC DNA]</scope>
    <source>
        <strain evidence="1 2">CH98b_3T</strain>
    </source>
</reference>
<dbReference type="RefSeq" id="WP_148978258.1">
    <property type="nucleotide sequence ID" value="NZ_JBNILM010000001.1"/>
</dbReference>
<dbReference type="Proteomes" id="UP000324517">
    <property type="component" value="Unassembled WGS sequence"/>
</dbReference>
<protein>
    <submittedName>
        <fullName evidence="1">Uncharacterized protein</fullName>
    </submittedName>
</protein>
<name>A0A5D4TFX3_9BACI</name>